<dbReference type="SUPFAM" id="SSF103473">
    <property type="entry name" value="MFS general substrate transporter"/>
    <property type="match status" value="1"/>
</dbReference>
<dbReference type="KEGG" id="pmak:PMPD1_1074"/>
<dbReference type="EMBL" id="CP054212">
    <property type="protein sequence ID" value="QKJ86040.1"/>
    <property type="molecule type" value="Genomic_DNA"/>
</dbReference>
<feature type="domain" description="Major facilitator superfamily (MFS) profile" evidence="9">
    <location>
        <begin position="15"/>
        <end position="502"/>
    </location>
</feature>
<sequence length="504" mass="55150">MNNSEQQPTPYRGMITLSIMLATIMQTLDSTIANVALPHMQGALSASQDQITWVLTSYIVAAAIATPLNGWLCDRFGKKNVLLVSILGFTLASCLCGVAVSLPEIVLARVLQGISGAALVPLSQTILLDINTRDKQGSAMAIWGMGVMVGPILGPTLGGWLTDSYSWRWVFFINVPIGMLAMYGVWTYIKTLPSKGARKFDMFGFATLSIAIGALQLLLDRGEQNDWFSSIETRIEAAVMVISFSYFIVHTLLTPPEESFFNFRLLKNHHYSTGLLLIFVIGLLLYATRALIPPMLQNLMDYPVATAGLVTAPSGAGTMLAMLLVGRLVTRVDIRLLLFVGFSIAAFSLWQMSQYTIILSESDIVWPGFIQGVGLGLIFVPLSTATFATLPPEMRAEGTAIYSLIRNIGSSIGISLVQTLLVRNTQVVHSGLVENVTPYNSAWRDSTVASIYDLHTQSGLAALDDMITHQASMIGYIDDFWMMFLLTVIAMPLLFLMRVPKRSL</sequence>
<name>A0A6M8UEC0_9GAMM</name>
<evidence type="ECO:0000256" key="1">
    <source>
        <dbReference type="ARBA" id="ARBA00004651"/>
    </source>
</evidence>
<dbReference type="RefSeq" id="WP_173633081.1">
    <property type="nucleotide sequence ID" value="NZ_CP054212.1"/>
</dbReference>
<keyword evidence="6 8" id="KW-1133">Transmembrane helix</keyword>
<proteinExistence type="inferred from homology"/>
<evidence type="ECO:0000256" key="4">
    <source>
        <dbReference type="ARBA" id="ARBA00022475"/>
    </source>
</evidence>
<dbReference type="InterPro" id="IPR036259">
    <property type="entry name" value="MFS_trans_sf"/>
</dbReference>
<dbReference type="GO" id="GO:0005886">
    <property type="term" value="C:plasma membrane"/>
    <property type="evidence" value="ECO:0007669"/>
    <property type="project" value="UniProtKB-SubCell"/>
</dbReference>
<evidence type="ECO:0000313" key="11">
    <source>
        <dbReference type="Proteomes" id="UP000505325"/>
    </source>
</evidence>
<dbReference type="Proteomes" id="UP000505325">
    <property type="component" value="Chromosome"/>
</dbReference>
<organism evidence="10 11">
    <name type="scientific">Paramixta manurensis</name>
    <dbReference type="NCBI Taxonomy" id="2740817"/>
    <lineage>
        <taxon>Bacteria</taxon>
        <taxon>Pseudomonadati</taxon>
        <taxon>Pseudomonadota</taxon>
        <taxon>Gammaproteobacteria</taxon>
        <taxon>Enterobacterales</taxon>
        <taxon>Erwiniaceae</taxon>
        <taxon>Paramixta</taxon>
    </lineage>
</organism>
<dbReference type="GO" id="GO:0022857">
    <property type="term" value="F:transmembrane transporter activity"/>
    <property type="evidence" value="ECO:0007669"/>
    <property type="project" value="InterPro"/>
</dbReference>
<keyword evidence="3" id="KW-0813">Transport</keyword>
<feature type="transmembrane region" description="Helical" evidence="8">
    <location>
        <begin position="304"/>
        <end position="324"/>
    </location>
</feature>
<feature type="transmembrane region" description="Helical" evidence="8">
    <location>
        <begin position="12"/>
        <end position="33"/>
    </location>
</feature>
<feature type="transmembrane region" description="Helical" evidence="8">
    <location>
        <begin position="106"/>
        <end position="128"/>
    </location>
</feature>
<feature type="transmembrane region" description="Helical" evidence="8">
    <location>
        <begin position="200"/>
        <end position="219"/>
    </location>
</feature>
<feature type="transmembrane region" description="Helical" evidence="8">
    <location>
        <begin position="400"/>
        <end position="421"/>
    </location>
</feature>
<protein>
    <submittedName>
        <fullName evidence="10">MFS transporter</fullName>
    </submittedName>
</protein>
<dbReference type="InterPro" id="IPR020846">
    <property type="entry name" value="MFS_dom"/>
</dbReference>
<keyword evidence="5 8" id="KW-0812">Transmembrane</keyword>
<keyword evidence="7 8" id="KW-0472">Membrane</keyword>
<evidence type="ECO:0000256" key="2">
    <source>
        <dbReference type="ARBA" id="ARBA00008537"/>
    </source>
</evidence>
<dbReference type="Gene3D" id="1.20.1250.20">
    <property type="entry name" value="MFS general substrate transporter like domains"/>
    <property type="match status" value="1"/>
</dbReference>
<comment type="subcellular location">
    <subcellularLocation>
        <location evidence="1">Cell membrane</location>
        <topology evidence="1">Multi-pass membrane protein</topology>
    </subcellularLocation>
</comment>
<reference evidence="10 11" key="1">
    <citation type="submission" date="2020-06" db="EMBL/GenBank/DDBJ databases">
        <title>Genome sequence of Paramixta manurensis strain PD-1.</title>
        <authorList>
            <person name="Lee C.W."/>
            <person name="Kim J."/>
        </authorList>
    </citation>
    <scope>NUCLEOTIDE SEQUENCE [LARGE SCALE GENOMIC DNA]</scope>
    <source>
        <strain evidence="10 11">PD-1</strain>
    </source>
</reference>
<dbReference type="Pfam" id="PF07690">
    <property type="entry name" value="MFS_1"/>
    <property type="match status" value="1"/>
</dbReference>
<feature type="transmembrane region" description="Helical" evidence="8">
    <location>
        <begin position="167"/>
        <end position="188"/>
    </location>
</feature>
<feature type="transmembrane region" description="Helical" evidence="8">
    <location>
        <begin position="235"/>
        <end position="253"/>
    </location>
</feature>
<keyword evidence="11" id="KW-1185">Reference proteome</keyword>
<feature type="transmembrane region" description="Helical" evidence="8">
    <location>
        <begin position="80"/>
        <end position="100"/>
    </location>
</feature>
<feature type="transmembrane region" description="Helical" evidence="8">
    <location>
        <begin position="274"/>
        <end position="292"/>
    </location>
</feature>
<dbReference type="InterPro" id="IPR004638">
    <property type="entry name" value="EmrB-like"/>
</dbReference>
<evidence type="ECO:0000313" key="10">
    <source>
        <dbReference type="EMBL" id="QKJ86040.1"/>
    </source>
</evidence>
<accession>A0A6M8UEC0</accession>
<evidence type="ECO:0000259" key="9">
    <source>
        <dbReference type="PROSITE" id="PS50850"/>
    </source>
</evidence>
<feature type="transmembrane region" description="Helical" evidence="8">
    <location>
        <begin position="140"/>
        <end position="161"/>
    </location>
</feature>
<dbReference type="PANTHER" id="PTHR42718">
    <property type="entry name" value="MAJOR FACILITATOR SUPERFAMILY MULTIDRUG TRANSPORTER MFSC"/>
    <property type="match status" value="1"/>
</dbReference>
<dbReference type="NCBIfam" id="TIGR00711">
    <property type="entry name" value="efflux_EmrB"/>
    <property type="match status" value="1"/>
</dbReference>
<evidence type="ECO:0000256" key="6">
    <source>
        <dbReference type="ARBA" id="ARBA00022989"/>
    </source>
</evidence>
<dbReference type="CDD" id="cd17503">
    <property type="entry name" value="MFS_LmrB_MDR_like"/>
    <property type="match status" value="1"/>
</dbReference>
<feature type="transmembrane region" description="Helical" evidence="8">
    <location>
        <begin position="53"/>
        <end position="73"/>
    </location>
</feature>
<comment type="similarity">
    <text evidence="2">Belongs to the major facilitator superfamily. EmrB family.</text>
</comment>
<keyword evidence="4" id="KW-1003">Cell membrane</keyword>
<feature type="transmembrane region" description="Helical" evidence="8">
    <location>
        <begin position="336"/>
        <end position="358"/>
    </location>
</feature>
<gene>
    <name evidence="10" type="ORF">PMPD1_1074</name>
</gene>
<feature type="transmembrane region" description="Helical" evidence="8">
    <location>
        <begin position="480"/>
        <end position="499"/>
    </location>
</feature>
<dbReference type="InterPro" id="IPR011701">
    <property type="entry name" value="MFS"/>
</dbReference>
<dbReference type="Gene3D" id="1.20.1720.10">
    <property type="entry name" value="Multidrug resistance protein D"/>
    <property type="match status" value="1"/>
</dbReference>
<evidence type="ECO:0000256" key="7">
    <source>
        <dbReference type="ARBA" id="ARBA00023136"/>
    </source>
</evidence>
<evidence type="ECO:0000256" key="3">
    <source>
        <dbReference type="ARBA" id="ARBA00022448"/>
    </source>
</evidence>
<evidence type="ECO:0000256" key="8">
    <source>
        <dbReference type="SAM" id="Phobius"/>
    </source>
</evidence>
<evidence type="ECO:0000256" key="5">
    <source>
        <dbReference type="ARBA" id="ARBA00022692"/>
    </source>
</evidence>
<dbReference type="PANTHER" id="PTHR42718:SF9">
    <property type="entry name" value="MAJOR FACILITATOR SUPERFAMILY MULTIDRUG TRANSPORTER MFSC"/>
    <property type="match status" value="1"/>
</dbReference>
<feature type="transmembrane region" description="Helical" evidence="8">
    <location>
        <begin position="364"/>
        <end position="388"/>
    </location>
</feature>
<dbReference type="AlphaFoldDB" id="A0A6M8UEC0"/>
<dbReference type="PROSITE" id="PS50850">
    <property type="entry name" value="MFS"/>
    <property type="match status" value="1"/>
</dbReference>